<evidence type="ECO:0000256" key="3">
    <source>
        <dbReference type="ARBA" id="ARBA00022692"/>
    </source>
</evidence>
<evidence type="ECO:0008006" key="9">
    <source>
        <dbReference type="Google" id="ProtNLM"/>
    </source>
</evidence>
<evidence type="ECO:0000256" key="5">
    <source>
        <dbReference type="ARBA" id="ARBA00023136"/>
    </source>
</evidence>
<dbReference type="GO" id="GO:0022857">
    <property type="term" value="F:transmembrane transporter activity"/>
    <property type="evidence" value="ECO:0007669"/>
    <property type="project" value="InterPro"/>
</dbReference>
<dbReference type="Pfam" id="PF07690">
    <property type="entry name" value="MFS_1"/>
    <property type="match status" value="1"/>
</dbReference>
<accession>A0A0A0C0P4</accession>
<dbReference type="AlphaFoldDB" id="A0A0A0C0P4"/>
<feature type="transmembrane region" description="Helical" evidence="6">
    <location>
        <begin position="275"/>
        <end position="295"/>
    </location>
</feature>
<dbReference type="InterPro" id="IPR036259">
    <property type="entry name" value="MFS_trans_sf"/>
</dbReference>
<feature type="transmembrane region" description="Helical" evidence="6">
    <location>
        <begin position="27"/>
        <end position="52"/>
    </location>
</feature>
<evidence type="ECO:0000256" key="6">
    <source>
        <dbReference type="SAM" id="Phobius"/>
    </source>
</evidence>
<feature type="transmembrane region" description="Helical" evidence="6">
    <location>
        <begin position="369"/>
        <end position="388"/>
    </location>
</feature>
<keyword evidence="3 6" id="KW-0812">Transmembrane</keyword>
<evidence type="ECO:0000313" key="7">
    <source>
        <dbReference type="EMBL" id="KGM13004.1"/>
    </source>
</evidence>
<feature type="transmembrane region" description="Helical" evidence="6">
    <location>
        <begin position="301"/>
        <end position="320"/>
    </location>
</feature>
<dbReference type="CDD" id="cd06173">
    <property type="entry name" value="MFS_MefA_like"/>
    <property type="match status" value="1"/>
</dbReference>
<evidence type="ECO:0000256" key="1">
    <source>
        <dbReference type="ARBA" id="ARBA00004651"/>
    </source>
</evidence>
<keyword evidence="2" id="KW-1003">Cell membrane</keyword>
<evidence type="ECO:0000256" key="4">
    <source>
        <dbReference type="ARBA" id="ARBA00022989"/>
    </source>
</evidence>
<comment type="subcellular location">
    <subcellularLocation>
        <location evidence="1">Cell membrane</location>
        <topology evidence="1">Multi-pass membrane protein</topology>
    </subcellularLocation>
</comment>
<feature type="transmembrane region" description="Helical" evidence="6">
    <location>
        <begin position="243"/>
        <end position="263"/>
    </location>
</feature>
<keyword evidence="8" id="KW-1185">Reference proteome</keyword>
<dbReference type="Gene3D" id="1.20.1250.20">
    <property type="entry name" value="MFS general substrate transporter like domains"/>
    <property type="match status" value="1"/>
</dbReference>
<proteinExistence type="predicted"/>
<keyword evidence="4 6" id="KW-1133">Transmembrane helix</keyword>
<name>A0A0A0C0P4_9CELL</name>
<evidence type="ECO:0000313" key="8">
    <source>
        <dbReference type="Proteomes" id="UP000054314"/>
    </source>
</evidence>
<feature type="transmembrane region" description="Helical" evidence="6">
    <location>
        <begin position="216"/>
        <end position="237"/>
    </location>
</feature>
<evidence type="ECO:0000256" key="2">
    <source>
        <dbReference type="ARBA" id="ARBA00022475"/>
    </source>
</evidence>
<dbReference type="PANTHER" id="PTHR23513">
    <property type="entry name" value="INTEGRAL MEMBRANE EFFLUX PROTEIN-RELATED"/>
    <property type="match status" value="1"/>
</dbReference>
<dbReference type="GO" id="GO:0005886">
    <property type="term" value="C:plasma membrane"/>
    <property type="evidence" value="ECO:0007669"/>
    <property type="project" value="UniProtKB-SubCell"/>
</dbReference>
<dbReference type="EMBL" id="AXCZ01000075">
    <property type="protein sequence ID" value="KGM13004.1"/>
    <property type="molecule type" value="Genomic_DNA"/>
</dbReference>
<feature type="transmembrane region" description="Helical" evidence="6">
    <location>
        <begin position="341"/>
        <end position="363"/>
    </location>
</feature>
<protein>
    <recommendedName>
        <fullName evidence="9">MFS transporter</fullName>
    </recommendedName>
</protein>
<dbReference type="PANTHER" id="PTHR23513:SF6">
    <property type="entry name" value="MAJOR FACILITATOR SUPERFAMILY ASSOCIATED DOMAIN-CONTAINING PROTEIN"/>
    <property type="match status" value="1"/>
</dbReference>
<dbReference type="SUPFAM" id="SSF103473">
    <property type="entry name" value="MFS general substrate transporter"/>
    <property type="match status" value="1"/>
</dbReference>
<dbReference type="InterPro" id="IPR011701">
    <property type="entry name" value="MFS"/>
</dbReference>
<keyword evidence="5 6" id="KW-0472">Membrane</keyword>
<reference evidence="7 8" key="1">
    <citation type="submission" date="2013-08" db="EMBL/GenBank/DDBJ databases">
        <title>Genome sequencing of Cellulomonas bogoriensis 69B4.</title>
        <authorList>
            <person name="Chen F."/>
            <person name="Li Y."/>
            <person name="Wang G."/>
        </authorList>
    </citation>
    <scope>NUCLEOTIDE SEQUENCE [LARGE SCALE GENOMIC DNA]</scope>
    <source>
        <strain evidence="7 8">69B4</strain>
    </source>
</reference>
<gene>
    <name evidence="7" type="ORF">N869_16850</name>
</gene>
<sequence>MLGSGAAETASDQVVKGVLPVVAVSTLGAGATAVGVINAASMVAFLLVSVPVGVWIDRVSRTRVMTGAALVRAVVVLAVPLLYVADALTVTAIVVVALVIGVADVFFTTSSSALMPGIVPQDRLPDAYARRQSVDTTVAVATPAVAAVLLRVVGGPFTMVLASASYVCSALSLRRIRPAHVPAPAEGAPRFWASLREGFGFTVRQPLVRALVGSGMLLNAAAIFGAAAEVVYALNVLGIDPAVLVATEALGALGGLAASLVAAPVVRRAGIGRTYMVACLVGGLVVLVLPLSPVLGIPPVVAVAVVAGGWSFSVVTAAVAKAGVVPALTPPAMLGRVMSNAQFFTLGVMPVAAVAGGLVADVAGPEVALYIWAGAAVLALVPIALSPMRSWVTPPSPSGTDLLRFP</sequence>
<dbReference type="Proteomes" id="UP000054314">
    <property type="component" value="Unassembled WGS sequence"/>
</dbReference>
<feature type="transmembrane region" description="Helical" evidence="6">
    <location>
        <begin position="64"/>
        <end position="83"/>
    </location>
</feature>
<organism evidence="7 8">
    <name type="scientific">Cellulomonas bogoriensis 69B4 = DSM 16987</name>
    <dbReference type="NCBI Taxonomy" id="1386082"/>
    <lineage>
        <taxon>Bacteria</taxon>
        <taxon>Bacillati</taxon>
        <taxon>Actinomycetota</taxon>
        <taxon>Actinomycetes</taxon>
        <taxon>Micrococcales</taxon>
        <taxon>Cellulomonadaceae</taxon>
        <taxon>Cellulomonas</taxon>
    </lineage>
</organism>
<comment type="caution">
    <text evidence="7">The sequence shown here is derived from an EMBL/GenBank/DDBJ whole genome shotgun (WGS) entry which is preliminary data.</text>
</comment>